<proteinExistence type="predicted"/>
<dbReference type="Proteomes" id="UP000070258">
    <property type="component" value="Unassembled WGS sequence"/>
</dbReference>
<evidence type="ECO:0000313" key="2">
    <source>
        <dbReference type="Proteomes" id="UP000070258"/>
    </source>
</evidence>
<protein>
    <submittedName>
        <fullName evidence="1">Uncharacterized protein</fullName>
    </submittedName>
</protein>
<sequence>MTVTRIEQKIVACSDLFRIDGTDITVSVVDFSDPIVMIESRSLTAEGGWGFEGDVAREWIAPLRQHQGGVIALSSSGYGAHVELDLTADVARDLADALDQALAQVPVYPDWLEMDRLMDDAEGDVPHVVRGLDLTITADPHTRELTLTDQDGTALTLAESEAVGMYQQLVAAEDTPAQALGVLIPGGWVLSGATGSGKSHFINQLRFMLAQLDSLDAPGAQQI</sequence>
<gene>
    <name evidence="1" type="ORF">AXK60_02135</name>
</gene>
<organism evidence="1 2">
    <name type="scientific">Tsukamurella pseudospumae</name>
    <dbReference type="NCBI Taxonomy" id="239498"/>
    <lineage>
        <taxon>Bacteria</taxon>
        <taxon>Bacillati</taxon>
        <taxon>Actinomycetota</taxon>
        <taxon>Actinomycetes</taxon>
        <taxon>Mycobacteriales</taxon>
        <taxon>Tsukamurellaceae</taxon>
        <taxon>Tsukamurella</taxon>
    </lineage>
</organism>
<evidence type="ECO:0000313" key="1">
    <source>
        <dbReference type="EMBL" id="KXP14710.1"/>
    </source>
</evidence>
<accession>A0A138AWA1</accession>
<comment type="caution">
    <text evidence="1">The sequence shown here is derived from an EMBL/GenBank/DDBJ whole genome shotgun (WGS) entry which is preliminary data.</text>
</comment>
<name>A0A138AWA1_9ACTN</name>
<dbReference type="EMBL" id="LSRF01000001">
    <property type="protein sequence ID" value="KXP14710.1"/>
    <property type="molecule type" value="Genomic_DNA"/>
</dbReference>
<dbReference type="RefSeq" id="WP_068569321.1">
    <property type="nucleotide sequence ID" value="NZ_LSRF01000001.1"/>
</dbReference>
<reference evidence="2" key="1">
    <citation type="submission" date="2016-02" db="EMBL/GenBank/DDBJ databases">
        <authorList>
            <person name="Wen L."/>
            <person name="He K."/>
            <person name="Yang H."/>
        </authorList>
    </citation>
    <scope>NUCLEOTIDE SEQUENCE [LARGE SCALE GENOMIC DNA]</scope>
    <source>
        <strain evidence="2">JCM 15929</strain>
    </source>
</reference>
<dbReference type="AlphaFoldDB" id="A0A138AWA1"/>